<name>A0A183AU85_9TREM</name>
<dbReference type="AlphaFoldDB" id="A0A183AU85"/>
<sequence>LDTHYKMLVKNARAVKNKDALTGKNGIVDHPSGNTTPTRKQTSIRETEPNNAQAPSEDRSFTLQFDSVQKSSTELADKTSHAEWLSAPLLGDKIETPQRAVMNSTTEQTASESDAPTEYRELVHSKQSSVQMSQKRHSLLHGGTVSSHSTSVQTDTNGAATASSQRDWTLQHCASLTEADRRLTWLQNKLRQSLLADDILLKNSPTVKTQRQCSGSKRSTSLLYSPKQTPVTIKDTNPTSTKPVPVLPPLPPNTDARPVSKTPEVSELCVGLSSPPNKENPPETLLSVYPQVGVSPSDSRREENATTPNLPQAAENVVSSCLSCGDANLKPRVQIAPNTNRCDGALLESGQLKPQSVTSDEIKLGINVSLNHLAEERSRLQRKILRLKVIYKSYKERLASLDTSLMLLQQSSATTTNYFLPSKVNGVTQASTIKTPLSRTNHSALDDGSVSSESSSTCRTPVLHAKPEIIDIQEHPDPFADYRPRRSLSAPRHTPASVRRHQPSRFLSGSPALRRSVSQELAASLASIDSQLHRVLCQLDPNSPNCPHNVYDDDDENENNDPLLLSDHKRTPAQCHRHHKPVVSFSTRFLQHGLANLSLSDHCSRTSALGDLHILTPVSPDEMQNRSFQKPRVNASPTCLQSD</sequence>
<proteinExistence type="predicted"/>
<feature type="region of interest" description="Disordered" evidence="1">
    <location>
        <begin position="620"/>
        <end position="643"/>
    </location>
</feature>
<feature type="region of interest" description="Disordered" evidence="1">
    <location>
        <begin position="474"/>
        <end position="511"/>
    </location>
</feature>
<reference evidence="2" key="1">
    <citation type="submission" date="2016-06" db="UniProtKB">
        <authorList>
            <consortium name="WormBaseParasite"/>
        </authorList>
    </citation>
    <scope>IDENTIFICATION</scope>
</reference>
<dbReference type="WBParaSite" id="ECPE_0001055201-mRNA-1">
    <property type="protein sequence ID" value="ECPE_0001055201-mRNA-1"/>
    <property type="gene ID" value="ECPE_0001055201"/>
</dbReference>
<accession>A0A183AU85</accession>
<feature type="region of interest" description="Disordered" evidence="1">
    <location>
        <begin position="439"/>
        <end position="458"/>
    </location>
</feature>
<feature type="region of interest" description="Disordered" evidence="1">
    <location>
        <begin position="229"/>
        <end position="285"/>
    </location>
</feature>
<feature type="compositionally biased region" description="Polar residues" evidence="1">
    <location>
        <begin position="32"/>
        <end position="41"/>
    </location>
</feature>
<feature type="compositionally biased region" description="Polar residues" evidence="1">
    <location>
        <begin position="229"/>
        <end position="242"/>
    </location>
</feature>
<organism evidence="2">
    <name type="scientific">Echinostoma caproni</name>
    <dbReference type="NCBI Taxonomy" id="27848"/>
    <lineage>
        <taxon>Eukaryota</taxon>
        <taxon>Metazoa</taxon>
        <taxon>Spiralia</taxon>
        <taxon>Lophotrochozoa</taxon>
        <taxon>Platyhelminthes</taxon>
        <taxon>Trematoda</taxon>
        <taxon>Digenea</taxon>
        <taxon>Plagiorchiida</taxon>
        <taxon>Echinostomata</taxon>
        <taxon>Echinostomatoidea</taxon>
        <taxon>Echinostomatidae</taxon>
        <taxon>Echinostoma</taxon>
    </lineage>
</organism>
<feature type="compositionally biased region" description="Polar residues" evidence="1">
    <location>
        <begin position="101"/>
        <end position="114"/>
    </location>
</feature>
<protein>
    <submittedName>
        <fullName evidence="2">KAT8 regulatory NSL complex subunit 1</fullName>
    </submittedName>
</protein>
<feature type="region of interest" description="Disordered" evidence="1">
    <location>
        <begin position="20"/>
        <end position="58"/>
    </location>
</feature>
<feature type="compositionally biased region" description="Polar residues" evidence="1">
    <location>
        <begin position="144"/>
        <end position="166"/>
    </location>
</feature>
<evidence type="ECO:0000313" key="2">
    <source>
        <dbReference type="WBParaSite" id="ECPE_0001055201-mRNA-1"/>
    </source>
</evidence>
<evidence type="ECO:0000256" key="1">
    <source>
        <dbReference type="SAM" id="MobiDB-lite"/>
    </source>
</evidence>
<feature type="region of interest" description="Disordered" evidence="1">
    <location>
        <begin position="96"/>
        <end position="166"/>
    </location>
</feature>
<feature type="compositionally biased region" description="Basic and acidic residues" evidence="1">
    <location>
        <begin position="474"/>
        <end position="484"/>
    </location>
</feature>